<dbReference type="PANTHER" id="PTHR46211">
    <property type="entry name" value="GLYCEROPHOSPHORYL DIESTER PHOSPHODIESTERASE"/>
    <property type="match status" value="1"/>
</dbReference>
<evidence type="ECO:0000259" key="1">
    <source>
        <dbReference type="PROSITE" id="PS51704"/>
    </source>
</evidence>
<gene>
    <name evidence="2" type="ORF">HRQ87_06370</name>
</gene>
<dbReference type="Proteomes" id="UP000777935">
    <property type="component" value="Unassembled WGS sequence"/>
</dbReference>
<dbReference type="PANTHER" id="PTHR46211:SF1">
    <property type="entry name" value="GLYCEROPHOSPHODIESTER PHOSPHODIESTERASE, CYTOPLASMIC"/>
    <property type="match status" value="1"/>
</dbReference>
<dbReference type="InterPro" id="IPR017946">
    <property type="entry name" value="PLC-like_Pdiesterase_TIM-brl"/>
</dbReference>
<dbReference type="Pfam" id="PF03009">
    <property type="entry name" value="GDPD"/>
    <property type="match status" value="1"/>
</dbReference>
<accession>A0ABX2INI3</accession>
<name>A0ABX2INI3_9RHOB</name>
<evidence type="ECO:0000313" key="3">
    <source>
        <dbReference type="Proteomes" id="UP000777935"/>
    </source>
</evidence>
<dbReference type="InterPro" id="IPR030395">
    <property type="entry name" value="GP_PDE_dom"/>
</dbReference>
<dbReference type="EMBL" id="JABUFE010000003">
    <property type="protein sequence ID" value="NSX54423.1"/>
    <property type="molecule type" value="Genomic_DNA"/>
</dbReference>
<dbReference type="Gene3D" id="3.20.20.190">
    <property type="entry name" value="Phosphatidylinositol (PI) phosphodiesterase"/>
    <property type="match status" value="1"/>
</dbReference>
<comment type="caution">
    <text evidence="2">The sequence shown here is derived from an EMBL/GenBank/DDBJ whole genome shotgun (WGS) entry which is preliminary data.</text>
</comment>
<organism evidence="2 3">
    <name type="scientific">Parasulfitobacter algicola</name>
    <dbReference type="NCBI Taxonomy" id="2614809"/>
    <lineage>
        <taxon>Bacteria</taxon>
        <taxon>Pseudomonadati</taxon>
        <taxon>Pseudomonadota</taxon>
        <taxon>Alphaproteobacteria</taxon>
        <taxon>Rhodobacterales</taxon>
        <taxon>Roseobacteraceae</taxon>
        <taxon>Parasulfitobacter</taxon>
    </lineage>
</organism>
<dbReference type="PROSITE" id="PS51704">
    <property type="entry name" value="GP_PDE"/>
    <property type="match status" value="1"/>
</dbReference>
<dbReference type="RefSeq" id="WP_174136460.1">
    <property type="nucleotide sequence ID" value="NZ_JABUFE010000003.1"/>
</dbReference>
<proteinExistence type="predicted"/>
<evidence type="ECO:0000313" key="2">
    <source>
        <dbReference type="EMBL" id="NSX54423.1"/>
    </source>
</evidence>
<sequence length="250" mass="27633">MMLPKAFLDRPIAHRALHDRSAERPENTRAAMQVAVDAGYGIEIDVQLSADNHAIVFHDYVLDRLTHHIGPVRNRPLKDLQNIQLRNSDETIPDLPEVLEIVQGKVPLLVEIKDQDGLLGDKIGPLENAVTQALDGYHGDVAVMGFNPHSILRMSKLAPDIPRGLVTCDFKSEDWPGVSTDRRTELATIGDFHRVGASFISHAVNDLASSQVAALKTKSIPILCWTIRSPEQEAEARKIADNITFEGYLA</sequence>
<keyword evidence="3" id="KW-1185">Reference proteome</keyword>
<protein>
    <submittedName>
        <fullName evidence="2">Phosphodiesterase</fullName>
    </submittedName>
</protein>
<reference evidence="2 3" key="1">
    <citation type="submission" date="2020-06" db="EMBL/GenBank/DDBJ databases">
        <title>Sulfitobacter algicola sp. nov., isolated from green algae.</title>
        <authorList>
            <person name="Wang C."/>
        </authorList>
    </citation>
    <scope>NUCLEOTIDE SEQUENCE [LARGE SCALE GENOMIC DNA]</scope>
    <source>
        <strain evidence="2 3">1151</strain>
    </source>
</reference>
<feature type="domain" description="GP-PDE" evidence="1">
    <location>
        <begin position="9"/>
        <end position="250"/>
    </location>
</feature>
<dbReference type="SUPFAM" id="SSF51695">
    <property type="entry name" value="PLC-like phosphodiesterases"/>
    <property type="match status" value="1"/>
</dbReference>